<dbReference type="GO" id="GO:0012505">
    <property type="term" value="C:endomembrane system"/>
    <property type="evidence" value="ECO:0007669"/>
    <property type="project" value="UniProtKB-ARBA"/>
</dbReference>
<dbReference type="Gene3D" id="3.10.350.10">
    <property type="entry name" value="LysM domain"/>
    <property type="match status" value="1"/>
</dbReference>
<sequence length="2257" mass="235632">MSEGRQETSVIQVVFDSGMGVFSQGMQDMLANALKNADTQAKLAAKIPGAKIWLVGNLGNTLQIGIGFGKGDANIVGEALFKIIGGSIGGAVGATFLGALGAATPMPGGIWIGRVIGAVGGVKLGEIAAGDFLWKEISESSGKNAILDLGFARVEFSLKGAPRILAPGAHTAISETATVFKPVASPHDETSIDVARQTADGDTEILGGGWRFTRDANAAHSDRNYTVKKGESLWQLATRDGVTVDDYLRANPQIKHPDLIQEGQVINRPNLPAVTNDFDLSIKPEHQLAEAGAGDFEKQTQRVEDGFVTGGGGWDIRSAADKLNGDQMVGRFVDNTASVASTRILADGWRPGNGNLSEPVIDRIPLKEGNSILNGVNGAIVNSLGAWAQKAAPTDPLVLDLNGDGVMLTDYVSAPVWFDADNDGGSLEQTGWVSPEDGIVVLDRNGNGKIDNMSEVLSEYFAGTSGIDGAGGEKRHKDGFAALKSLDSNRDNVFDIRDDAWQQVKVWVDANHDGKSWMDANGDGRLDPGERSELEGLDALGITRIDLDPVRQSGEVRDGNEILARGTFVQHGQTKEAVAANLLVNPNGNTFTPSGSGTIVRTEQGDSRLAPGSAYVAGSAGEIIDVAKKGVRNGVGGQGNDILKGDAGNNWLAGGAGADRLEGGNGDDVLLIDADDVLVNGGAGTDIVHVVGDRGVTLNLAQSEVEIVQGGRGNDVLVGGGRSSVFIAGGDGDDIIVGGAGNDALSGEDGDDVIDGGAGNDVIRGHRGRDRLFGGEGDDYLDGGTDDDVLIGGAGNDVLRGGGGDDTIDGADGIDIIELSGRLSEYRIVPGEDGVWISDTVAGRDGTDFVKNVEKANFADVTLVDIPSSSGAGLENPMPVKDVLTRDKNGKRLERSGVHLIAKEQLLANDIDFQGDALHISAVMEAVGGTVTLTDAGDVLFTPDASFTGFMSFKYTVADAKGNPAALVTQVSTGEQASARAAVFLKTGDLPLDDLVTDQWYLGDTNVLPAWRDYSGKGVRIGQFETHGSFGNSNEVLDYRHRDLKDNIDPEWLADATPGRRAGEGSDGKISDHATLVAGVMVASRNGAGGVGVAHGATLGGHWLDGKDMSSLARMQEYDVVNHSWGSRERFTLRYSEAKIGDLPREYVDALERGRDGLGTVIVMAAGNDRAVGGNANYSSLTNSRSSIIVGAINAKTDLGQFQVHQQPFSSRGASILVSAPGSNVTSTSSLQQNANGSTFGADAKTVQGTSFATPIVSGIVALMLEANPRLGYRDVQEILALSARKVDDSETDWQINGATRWNGGGMHVSHDYGYGQVDARAAVRLAETWVDRQAADNLYGAVKSPESGVLDRAIPDGNAAGLKHTLGIAGTGVTTEHVEVRIRLTHARPGDLIIKLISPSGTESILMDRPGRIPGDAASRGDARFDGSNTLDFVFGSARHRGERADGNWTLQVIDTVSGDTGILHDWSLNAMGRGWTANDQYVYTDEFAKLAVHGRDVLDDTNGGSNTINVAAVSSGSRVDLAAGNATIAGAALTIRNSTNFTNLVGGEFDDALTGNDGTNILVGGRGNDTLRGNGGMDVLFGGLGNDTLTGGTDADFFVIESDPGSTDTIADFAIGEDCIVLSGLGANPLARLKLSQAGSDTRIELPEGQIMILKNVNAGKLTSRNFLTIEAGLRPSEVTHGKPFGFGSDASDREQVLPDGGANYWAGDGDDRVFGGTGNDIVYGGAGNDVLVGETSTDALLGGNDVLHGGKGDDVVRGGPGNDSLWGDEGLDYLNGDAGDDTLYLEGDQGLNEFANGDLFAQNLNLQGGTLTGAAVAGGAGNDRFVVVEDRSPSASNGLMKNLIEDFEVNNPGEKIDLSQIRAVSSFSDLTFSNIMIAGQQFLRVFLGRMASGTQYVTLRGVRQEQLSARNFIFGQPRTQAINVRVSGAGGNDLLVGDAGGNTLDGGAGADVMEGRTGDDTYVVDNPGDVVKELAGGGYDTVKSSISYTLPDEVEALALIGPEAINGTGNAKANRMVGNDADNRLDGGAGADLLLGGKGNDTYIVDHTSDRVVEYEGQGMDTVLSSVSFTLGDHLENLTLTCDADINGTGNALSNRLIGNAADNRLLGGAGNDWLDGGAGNDYLMGGAGSDTYLFGRGSGHDTIFNHDEGQGALDVLQLGADVGADQIWFRRQGDDLEVSIVGSRDVATVRKWYAGQEFRLDQVKLSDGRTLTDIQVDQLVDAMATFAPPAAGQSSLPNDYRTALTPVLAANWQ</sequence>
<accession>A0A5E4V6G5</accession>
<dbReference type="Pfam" id="PF01483">
    <property type="entry name" value="P_proprotein"/>
    <property type="match status" value="1"/>
</dbReference>
<keyword evidence="4" id="KW-0677">Repeat</keyword>
<comment type="subcellular location">
    <subcellularLocation>
        <location evidence="1">Membrane</location>
    </subcellularLocation>
</comment>
<dbReference type="PANTHER" id="PTHR42884:SF14">
    <property type="entry name" value="NEUROENDOCRINE CONVERTASE 1"/>
    <property type="match status" value="1"/>
</dbReference>
<dbReference type="GO" id="GO:0016485">
    <property type="term" value="P:protein processing"/>
    <property type="evidence" value="ECO:0007669"/>
    <property type="project" value="TreeGrafter"/>
</dbReference>
<dbReference type="Pfam" id="PF17892">
    <property type="entry name" value="Cadherin_5"/>
    <property type="match status" value="1"/>
</dbReference>
<dbReference type="InterPro" id="IPR001343">
    <property type="entry name" value="Hemolysn_Ca-bd"/>
</dbReference>
<dbReference type="InterPro" id="IPR023828">
    <property type="entry name" value="Peptidase_S8_Ser-AS"/>
</dbReference>
<dbReference type="PANTHER" id="PTHR42884">
    <property type="entry name" value="PROPROTEIN CONVERTASE SUBTILISIN/KEXIN-RELATED"/>
    <property type="match status" value="1"/>
</dbReference>
<dbReference type="SUPFAM" id="SSF54106">
    <property type="entry name" value="LysM domain"/>
    <property type="match status" value="1"/>
</dbReference>
<organism evidence="12 13">
    <name type="scientific">Pandoraea eparura</name>
    <dbReference type="NCBI Taxonomy" id="2508291"/>
    <lineage>
        <taxon>Bacteria</taxon>
        <taxon>Pseudomonadati</taxon>
        <taxon>Pseudomonadota</taxon>
        <taxon>Betaproteobacteria</taxon>
        <taxon>Burkholderiales</taxon>
        <taxon>Burkholderiaceae</taxon>
        <taxon>Pandoraea</taxon>
    </lineage>
</organism>
<keyword evidence="13" id="KW-1185">Reference proteome</keyword>
<keyword evidence="7" id="KW-0843">Virulence</keyword>
<dbReference type="GO" id="GO:0004252">
    <property type="term" value="F:serine-type endopeptidase activity"/>
    <property type="evidence" value="ECO:0007669"/>
    <property type="project" value="InterPro"/>
</dbReference>
<dbReference type="SUPFAM" id="SSF49785">
    <property type="entry name" value="Galactose-binding domain-like"/>
    <property type="match status" value="1"/>
</dbReference>
<evidence type="ECO:0000259" key="10">
    <source>
        <dbReference type="PROSITE" id="PS51782"/>
    </source>
</evidence>
<dbReference type="GO" id="GO:0005576">
    <property type="term" value="C:extracellular region"/>
    <property type="evidence" value="ECO:0007669"/>
    <property type="project" value="InterPro"/>
</dbReference>
<keyword evidence="3" id="KW-0645">Protease</keyword>
<evidence type="ECO:0000313" key="12">
    <source>
        <dbReference type="EMBL" id="VVE07776.1"/>
    </source>
</evidence>
<dbReference type="Gene3D" id="3.40.50.200">
    <property type="entry name" value="Peptidase S8/S53 domain"/>
    <property type="match status" value="1"/>
</dbReference>
<evidence type="ECO:0000256" key="9">
    <source>
        <dbReference type="PROSITE-ProRule" id="PRU01240"/>
    </source>
</evidence>
<dbReference type="InterPro" id="IPR000209">
    <property type="entry name" value="Peptidase_S8/S53_dom"/>
</dbReference>
<dbReference type="Gene3D" id="2.60.40.3440">
    <property type="match status" value="1"/>
</dbReference>
<dbReference type="GO" id="GO:0016020">
    <property type="term" value="C:membrane"/>
    <property type="evidence" value="ECO:0007669"/>
    <property type="project" value="UniProtKB-SubCell"/>
</dbReference>
<dbReference type="InterPro" id="IPR011049">
    <property type="entry name" value="Serralysin-like_metalloprot_C"/>
</dbReference>
<dbReference type="InterPro" id="IPR018392">
    <property type="entry name" value="LysM"/>
</dbReference>
<keyword evidence="6" id="KW-0720">Serine protease</keyword>
<reference evidence="12 13" key="1">
    <citation type="submission" date="2019-08" db="EMBL/GenBank/DDBJ databases">
        <authorList>
            <person name="Peeters C."/>
        </authorList>
    </citation>
    <scope>NUCLEOTIDE SEQUENCE [LARGE SCALE GENOMIC DNA]</scope>
    <source>
        <strain evidence="12 13">LMG 31012</strain>
    </source>
</reference>
<dbReference type="InterPro" id="IPR036779">
    <property type="entry name" value="LysM_dom_sf"/>
</dbReference>
<dbReference type="EMBL" id="CABPSH010000004">
    <property type="protein sequence ID" value="VVE07776.1"/>
    <property type="molecule type" value="Genomic_DNA"/>
</dbReference>
<dbReference type="Proteomes" id="UP000400981">
    <property type="component" value="Unassembled WGS sequence"/>
</dbReference>
<dbReference type="GO" id="GO:0005509">
    <property type="term" value="F:calcium ion binding"/>
    <property type="evidence" value="ECO:0007669"/>
    <property type="project" value="InterPro"/>
</dbReference>
<dbReference type="PROSITE" id="PS51829">
    <property type="entry name" value="P_HOMO_B"/>
    <property type="match status" value="1"/>
</dbReference>
<dbReference type="GO" id="GO:0005737">
    <property type="term" value="C:cytoplasm"/>
    <property type="evidence" value="ECO:0007669"/>
    <property type="project" value="UniProtKB-ARBA"/>
</dbReference>
<evidence type="ECO:0000256" key="4">
    <source>
        <dbReference type="ARBA" id="ARBA00022737"/>
    </source>
</evidence>
<evidence type="ECO:0000256" key="2">
    <source>
        <dbReference type="ARBA" id="ARBA00022656"/>
    </source>
</evidence>
<dbReference type="Pfam" id="PF01476">
    <property type="entry name" value="LysM"/>
    <property type="match status" value="1"/>
</dbReference>
<feature type="domain" description="P/Homo B" evidence="11">
    <location>
        <begin position="1331"/>
        <end position="1478"/>
    </location>
</feature>
<protein>
    <submittedName>
        <fullName evidence="12">Bifunctional hemolysin/adenylate cyclase</fullName>
    </submittedName>
</protein>
<dbReference type="OrthoDB" id="1676884at2"/>
<evidence type="ECO:0000256" key="1">
    <source>
        <dbReference type="ARBA" id="ARBA00004370"/>
    </source>
</evidence>
<dbReference type="Gene3D" id="2.60.120.260">
    <property type="entry name" value="Galactose-binding domain-like"/>
    <property type="match status" value="1"/>
</dbReference>
<evidence type="ECO:0000256" key="8">
    <source>
        <dbReference type="ARBA" id="ARBA00023136"/>
    </source>
</evidence>
<dbReference type="InterPro" id="IPR018511">
    <property type="entry name" value="Hemolysin-typ_Ca-bd_CS"/>
</dbReference>
<dbReference type="PRINTS" id="PR01488">
    <property type="entry name" value="RTXTOXINA"/>
</dbReference>
<dbReference type="Gene3D" id="2.150.10.10">
    <property type="entry name" value="Serralysin-like metalloprotease, C-terminal"/>
    <property type="match status" value="9"/>
</dbReference>
<comment type="similarity">
    <text evidence="9">Belongs to the peptidase S8 family.</text>
</comment>
<dbReference type="SUPFAM" id="SSF51120">
    <property type="entry name" value="beta-Roll"/>
    <property type="match status" value="5"/>
</dbReference>
<dbReference type="Pfam" id="PF00082">
    <property type="entry name" value="Peptidase_S8"/>
    <property type="match status" value="1"/>
</dbReference>
<keyword evidence="2" id="KW-0800">Toxin</keyword>
<evidence type="ECO:0000313" key="13">
    <source>
        <dbReference type="Proteomes" id="UP000400981"/>
    </source>
</evidence>
<evidence type="ECO:0000256" key="7">
    <source>
        <dbReference type="ARBA" id="ARBA00023026"/>
    </source>
</evidence>
<evidence type="ECO:0000259" key="11">
    <source>
        <dbReference type="PROSITE" id="PS51829"/>
    </source>
</evidence>
<dbReference type="GO" id="GO:0090729">
    <property type="term" value="F:toxin activity"/>
    <property type="evidence" value="ECO:0007669"/>
    <property type="project" value="UniProtKB-KW"/>
</dbReference>
<dbReference type="PROSITE" id="PS51782">
    <property type="entry name" value="LYSM"/>
    <property type="match status" value="1"/>
</dbReference>
<keyword evidence="8" id="KW-0472">Membrane</keyword>
<proteinExistence type="inferred from homology"/>
<dbReference type="SMART" id="SM00257">
    <property type="entry name" value="LysM"/>
    <property type="match status" value="1"/>
</dbReference>
<gene>
    <name evidence="12" type="primary">cya</name>
    <name evidence="12" type="ORF">PEP31012_02468</name>
</gene>
<evidence type="ECO:0000256" key="5">
    <source>
        <dbReference type="ARBA" id="ARBA00022801"/>
    </source>
</evidence>
<feature type="domain" description="LysM" evidence="10">
    <location>
        <begin position="223"/>
        <end position="268"/>
    </location>
</feature>
<dbReference type="CDD" id="cd00118">
    <property type="entry name" value="LysM"/>
    <property type="match status" value="1"/>
</dbReference>
<dbReference type="Pfam" id="PF00353">
    <property type="entry name" value="HemolysinCabind"/>
    <property type="match status" value="11"/>
</dbReference>
<dbReference type="PROSITE" id="PS00330">
    <property type="entry name" value="HEMOLYSIN_CALCIUM"/>
    <property type="match status" value="5"/>
</dbReference>
<dbReference type="PRINTS" id="PR00313">
    <property type="entry name" value="CABNDNGRPT"/>
</dbReference>
<keyword evidence="5" id="KW-0378">Hydrolase</keyword>
<dbReference type="InterPro" id="IPR008979">
    <property type="entry name" value="Galactose-bd-like_sf"/>
</dbReference>
<evidence type="ECO:0000256" key="6">
    <source>
        <dbReference type="ARBA" id="ARBA00022825"/>
    </source>
</evidence>
<dbReference type="InterPro" id="IPR036852">
    <property type="entry name" value="Peptidase_S8/S53_dom_sf"/>
</dbReference>
<dbReference type="InterPro" id="IPR041690">
    <property type="entry name" value="Cadherin_5"/>
</dbReference>
<comment type="caution">
    <text evidence="9">Lacks conserved residue(s) required for the propagation of feature annotation.</text>
</comment>
<name>A0A5E4V6G5_9BURK</name>
<dbReference type="InterPro" id="IPR003995">
    <property type="entry name" value="RTX_toxin_determinant-A"/>
</dbReference>
<dbReference type="RefSeq" id="WP_150589610.1">
    <property type="nucleotide sequence ID" value="NZ_CABPSH010000004.1"/>
</dbReference>
<evidence type="ECO:0000256" key="3">
    <source>
        <dbReference type="ARBA" id="ARBA00022670"/>
    </source>
</evidence>
<dbReference type="PROSITE" id="PS00138">
    <property type="entry name" value="SUBTILASE_SER"/>
    <property type="match status" value="1"/>
</dbReference>
<dbReference type="SUPFAM" id="SSF52743">
    <property type="entry name" value="Subtilisin-like"/>
    <property type="match status" value="1"/>
</dbReference>
<dbReference type="PROSITE" id="PS51892">
    <property type="entry name" value="SUBTILASE"/>
    <property type="match status" value="1"/>
</dbReference>
<dbReference type="InterPro" id="IPR002884">
    <property type="entry name" value="P_dom"/>
</dbReference>